<protein>
    <submittedName>
        <fullName evidence="2">Uncharacterized protein</fullName>
    </submittedName>
</protein>
<keyword evidence="3" id="KW-1185">Reference proteome</keyword>
<proteinExistence type="predicted"/>
<dbReference type="HOGENOM" id="CLU_2363113_0_0_1"/>
<feature type="region of interest" description="Disordered" evidence="1">
    <location>
        <begin position="81"/>
        <end position="102"/>
    </location>
</feature>
<dbReference type="Proteomes" id="UP000026960">
    <property type="component" value="Chromosome 1"/>
</dbReference>
<evidence type="ECO:0000313" key="3">
    <source>
        <dbReference type="Proteomes" id="UP000026960"/>
    </source>
</evidence>
<reference evidence="2" key="1">
    <citation type="journal article" date="2009" name="Rice">
        <title>De Novo Next Generation Sequencing of Plant Genomes.</title>
        <authorList>
            <person name="Rounsley S."/>
            <person name="Marri P.R."/>
            <person name="Yu Y."/>
            <person name="He R."/>
            <person name="Sisneros N."/>
            <person name="Goicoechea J.L."/>
            <person name="Lee S.J."/>
            <person name="Angelova A."/>
            <person name="Kudrna D."/>
            <person name="Luo M."/>
            <person name="Affourtit J."/>
            <person name="Desany B."/>
            <person name="Knight J."/>
            <person name="Niazi F."/>
            <person name="Egholm M."/>
            <person name="Wing R.A."/>
        </authorList>
    </citation>
    <scope>NUCLEOTIDE SEQUENCE [LARGE SCALE GENOMIC DNA]</scope>
    <source>
        <strain evidence="2">cv. IRGC 105608</strain>
    </source>
</reference>
<feature type="compositionally biased region" description="Basic and acidic residues" evidence="1">
    <location>
        <begin position="26"/>
        <end position="37"/>
    </location>
</feature>
<sequence>MAWRLRSSEVGAQAAPSVTWPGPCRRGSEGQRRRQADASHPATARRRRHGHTEETHGQARMAPTAAIPLLDETNTAVRFPGRFRAPCPGSSQFGDFGKIETD</sequence>
<name>A0A0D3EPE3_9ORYZ</name>
<dbReference type="Gramene" id="OBART01G17320.1">
    <property type="protein sequence ID" value="OBART01G17320.1"/>
    <property type="gene ID" value="OBART01G17320"/>
</dbReference>
<organism evidence="2">
    <name type="scientific">Oryza barthii</name>
    <dbReference type="NCBI Taxonomy" id="65489"/>
    <lineage>
        <taxon>Eukaryota</taxon>
        <taxon>Viridiplantae</taxon>
        <taxon>Streptophyta</taxon>
        <taxon>Embryophyta</taxon>
        <taxon>Tracheophyta</taxon>
        <taxon>Spermatophyta</taxon>
        <taxon>Magnoliopsida</taxon>
        <taxon>Liliopsida</taxon>
        <taxon>Poales</taxon>
        <taxon>Poaceae</taxon>
        <taxon>BOP clade</taxon>
        <taxon>Oryzoideae</taxon>
        <taxon>Oryzeae</taxon>
        <taxon>Oryzinae</taxon>
        <taxon>Oryza</taxon>
    </lineage>
</organism>
<accession>A0A0D3EPE3</accession>
<dbReference type="EnsemblPlants" id="OBART01G17320.1">
    <property type="protein sequence ID" value="OBART01G17320.1"/>
    <property type="gene ID" value="OBART01G17320"/>
</dbReference>
<dbReference type="AlphaFoldDB" id="A0A0D3EPE3"/>
<feature type="region of interest" description="Disordered" evidence="1">
    <location>
        <begin position="1"/>
        <end position="69"/>
    </location>
</feature>
<evidence type="ECO:0000256" key="1">
    <source>
        <dbReference type="SAM" id="MobiDB-lite"/>
    </source>
</evidence>
<reference evidence="2" key="2">
    <citation type="submission" date="2015-03" db="UniProtKB">
        <authorList>
            <consortium name="EnsemblPlants"/>
        </authorList>
    </citation>
    <scope>IDENTIFICATION</scope>
</reference>
<dbReference type="PaxDb" id="65489-OBART01G17320.1"/>
<evidence type="ECO:0000313" key="2">
    <source>
        <dbReference type="EnsemblPlants" id="OBART01G17320.1"/>
    </source>
</evidence>